<dbReference type="GO" id="GO:0051539">
    <property type="term" value="F:4 iron, 4 sulfur cluster binding"/>
    <property type="evidence" value="ECO:0007669"/>
    <property type="project" value="UniProtKB-KW"/>
</dbReference>
<dbReference type="PROSITE" id="PS01155">
    <property type="entry name" value="ENDONUCLEASE_III_2"/>
    <property type="match status" value="1"/>
</dbReference>
<dbReference type="FunFam" id="1.10.340.30:FF:000003">
    <property type="entry name" value="A/G-specific adenine glycosylase"/>
    <property type="match status" value="1"/>
</dbReference>
<dbReference type="InterPro" id="IPR004035">
    <property type="entry name" value="Endouclease-III_FeS-bd_BS"/>
</dbReference>
<dbReference type="Pfam" id="PF00633">
    <property type="entry name" value="HHH"/>
    <property type="match status" value="1"/>
</dbReference>
<protein>
    <recommendedName>
        <fullName evidence="5">Adenine DNA glycosylase</fullName>
        <ecNumber evidence="4">3.2.2.31</ecNumber>
    </recommendedName>
</protein>
<dbReference type="InterPro" id="IPR023170">
    <property type="entry name" value="HhH_base_excis_C"/>
</dbReference>
<dbReference type="PANTHER" id="PTHR42944:SF1">
    <property type="entry name" value="ADENINE DNA GLYCOSYLASE"/>
    <property type="match status" value="1"/>
</dbReference>
<keyword evidence="8" id="KW-0227">DNA damage</keyword>
<evidence type="ECO:0000313" key="16">
    <source>
        <dbReference type="Proteomes" id="UP000536604"/>
    </source>
</evidence>
<keyword evidence="11" id="KW-0411">Iron-sulfur</keyword>
<dbReference type="GO" id="GO:0000701">
    <property type="term" value="F:purine-specific mismatch base pair DNA N-glycosylase activity"/>
    <property type="evidence" value="ECO:0007669"/>
    <property type="project" value="UniProtKB-EC"/>
</dbReference>
<reference evidence="15 16" key="1">
    <citation type="submission" date="2020-08" db="EMBL/GenBank/DDBJ databases">
        <title>Genomic Encyclopedia of Type Strains, Phase III (KMG-III): the genomes of soil and plant-associated and newly described type strains.</title>
        <authorList>
            <person name="Whitman W."/>
        </authorList>
    </citation>
    <scope>NUCLEOTIDE SEQUENCE [LARGE SCALE GENOMIC DNA]</scope>
    <source>
        <strain evidence="15 16">CECT 8712</strain>
    </source>
</reference>
<dbReference type="InterPro" id="IPR004036">
    <property type="entry name" value="Endonuclease-III-like_CS2"/>
</dbReference>
<dbReference type="InterPro" id="IPR044298">
    <property type="entry name" value="MIG/MutY"/>
</dbReference>
<dbReference type="SMART" id="SM00478">
    <property type="entry name" value="ENDO3c"/>
    <property type="match status" value="1"/>
</dbReference>
<dbReference type="Pfam" id="PF10576">
    <property type="entry name" value="EndIII_4Fe-2S"/>
    <property type="match status" value="1"/>
</dbReference>
<comment type="catalytic activity">
    <reaction evidence="1">
        <text>Hydrolyzes free adenine bases from 7,8-dihydro-8-oxoguanine:adenine mismatched double-stranded DNA, leaving an apurinic site.</text>
        <dbReference type="EC" id="3.2.2.31"/>
    </reaction>
</comment>
<accession>A0A841IRN5</accession>
<dbReference type="InterPro" id="IPR000445">
    <property type="entry name" value="HhH_motif"/>
</dbReference>
<dbReference type="EMBL" id="JACHJO010000008">
    <property type="protein sequence ID" value="MBB6120904.1"/>
    <property type="molecule type" value="Genomic_DNA"/>
</dbReference>
<keyword evidence="7" id="KW-0479">Metal-binding</keyword>
<organism evidence="15 16">
    <name type="scientific">Nocardiopsis algeriensis</name>
    <dbReference type="NCBI Taxonomy" id="1478215"/>
    <lineage>
        <taxon>Bacteria</taxon>
        <taxon>Bacillati</taxon>
        <taxon>Actinomycetota</taxon>
        <taxon>Actinomycetes</taxon>
        <taxon>Streptosporangiales</taxon>
        <taxon>Nocardiopsidaceae</taxon>
        <taxon>Nocardiopsis</taxon>
    </lineage>
</organism>
<keyword evidence="16" id="KW-1185">Reference proteome</keyword>
<dbReference type="SMART" id="SM00525">
    <property type="entry name" value="FES"/>
    <property type="match status" value="1"/>
</dbReference>
<dbReference type="GO" id="GO:0035485">
    <property type="term" value="F:adenine/guanine mispair binding"/>
    <property type="evidence" value="ECO:0007669"/>
    <property type="project" value="TreeGrafter"/>
</dbReference>
<evidence type="ECO:0000256" key="8">
    <source>
        <dbReference type="ARBA" id="ARBA00022763"/>
    </source>
</evidence>
<dbReference type="RefSeq" id="WP_184292363.1">
    <property type="nucleotide sequence ID" value="NZ_JACHJO010000008.1"/>
</dbReference>
<evidence type="ECO:0000256" key="10">
    <source>
        <dbReference type="ARBA" id="ARBA00023004"/>
    </source>
</evidence>
<evidence type="ECO:0000256" key="1">
    <source>
        <dbReference type="ARBA" id="ARBA00000843"/>
    </source>
</evidence>
<dbReference type="GO" id="GO:0032357">
    <property type="term" value="F:oxidized purine DNA binding"/>
    <property type="evidence" value="ECO:0007669"/>
    <property type="project" value="TreeGrafter"/>
</dbReference>
<name>A0A841IRN5_9ACTN</name>
<evidence type="ECO:0000313" key="15">
    <source>
        <dbReference type="EMBL" id="MBB6120904.1"/>
    </source>
</evidence>
<evidence type="ECO:0000259" key="14">
    <source>
        <dbReference type="SMART" id="SM00478"/>
    </source>
</evidence>
<keyword evidence="12" id="KW-0234">DNA repair</keyword>
<dbReference type="SUPFAM" id="SSF48150">
    <property type="entry name" value="DNA-glycosylase"/>
    <property type="match status" value="1"/>
</dbReference>
<keyword evidence="13 15" id="KW-0326">Glycosidase</keyword>
<comment type="cofactor">
    <cofactor evidence="2">
        <name>[4Fe-4S] cluster</name>
        <dbReference type="ChEBI" id="CHEBI:49883"/>
    </cofactor>
</comment>
<evidence type="ECO:0000256" key="9">
    <source>
        <dbReference type="ARBA" id="ARBA00022801"/>
    </source>
</evidence>
<dbReference type="InterPro" id="IPR003265">
    <property type="entry name" value="HhH-GPD_domain"/>
</dbReference>
<evidence type="ECO:0000256" key="11">
    <source>
        <dbReference type="ARBA" id="ARBA00023014"/>
    </source>
</evidence>
<evidence type="ECO:0000256" key="4">
    <source>
        <dbReference type="ARBA" id="ARBA00012045"/>
    </source>
</evidence>
<dbReference type="PROSITE" id="PS00764">
    <property type="entry name" value="ENDONUCLEASE_III_1"/>
    <property type="match status" value="1"/>
</dbReference>
<dbReference type="GO" id="GO:0006284">
    <property type="term" value="P:base-excision repair"/>
    <property type="evidence" value="ECO:0007669"/>
    <property type="project" value="InterPro"/>
</dbReference>
<keyword evidence="9 15" id="KW-0378">Hydrolase</keyword>
<comment type="caution">
    <text evidence="15">The sequence shown here is derived from an EMBL/GenBank/DDBJ whole genome shotgun (WGS) entry which is preliminary data.</text>
</comment>
<keyword evidence="10" id="KW-0408">Iron</keyword>
<dbReference type="Gene3D" id="1.10.1670.10">
    <property type="entry name" value="Helix-hairpin-Helix base-excision DNA repair enzymes (C-terminal)"/>
    <property type="match status" value="1"/>
</dbReference>
<dbReference type="Gene3D" id="1.10.340.30">
    <property type="entry name" value="Hypothetical protein, domain 2"/>
    <property type="match status" value="1"/>
</dbReference>
<proteinExistence type="inferred from homology"/>
<feature type="domain" description="HhH-GPD" evidence="14">
    <location>
        <begin position="39"/>
        <end position="191"/>
    </location>
</feature>
<dbReference type="Pfam" id="PF00730">
    <property type="entry name" value="HhH-GPD"/>
    <property type="match status" value="1"/>
</dbReference>
<evidence type="ECO:0000256" key="7">
    <source>
        <dbReference type="ARBA" id="ARBA00022723"/>
    </source>
</evidence>
<evidence type="ECO:0000256" key="12">
    <source>
        <dbReference type="ARBA" id="ARBA00023204"/>
    </source>
</evidence>
<keyword evidence="6" id="KW-0004">4Fe-4S</keyword>
<dbReference type="Proteomes" id="UP000536604">
    <property type="component" value="Unassembled WGS sequence"/>
</dbReference>
<evidence type="ECO:0000256" key="13">
    <source>
        <dbReference type="ARBA" id="ARBA00023295"/>
    </source>
</evidence>
<sequence>MSDNPYSTAVLAWYEAHARDLPWRHPDASPWSVLVSEIMLQQTPVVRVLPAWKAWTERWPTPADLAKEPSGEAVRMWNRLGYPRRALRLHACAKAITEEHGGQVPDDHATLLSLPGVGAYTAAAVASFAFGQRHAILDTNVRRVLARAESGIEYPPKTQTKAETALAESLLPPEPSVAARWGVAVMELGALVCTARNPACADCPIAGQCAWKLAGKPPYDGPPRRGQTYAGTDRQVRGRLLAVLRDAVGPVPKTALDAVWDDHIQRERALDALVVDGLVDPLDDGRYALPS</sequence>
<dbReference type="AlphaFoldDB" id="A0A841IRN5"/>
<evidence type="ECO:0000256" key="3">
    <source>
        <dbReference type="ARBA" id="ARBA00008343"/>
    </source>
</evidence>
<dbReference type="GO" id="GO:0006298">
    <property type="term" value="P:mismatch repair"/>
    <property type="evidence" value="ECO:0007669"/>
    <property type="project" value="TreeGrafter"/>
</dbReference>
<dbReference type="InterPro" id="IPR011257">
    <property type="entry name" value="DNA_glycosylase"/>
</dbReference>
<gene>
    <name evidence="15" type="ORF">FHS13_002865</name>
</gene>
<comment type="similarity">
    <text evidence="3">Belongs to the Nth/MutY family.</text>
</comment>
<evidence type="ECO:0000256" key="2">
    <source>
        <dbReference type="ARBA" id="ARBA00001966"/>
    </source>
</evidence>
<dbReference type="EC" id="3.2.2.31" evidence="4"/>
<dbReference type="GO" id="GO:0034039">
    <property type="term" value="F:8-oxo-7,8-dihydroguanine DNA N-glycosylase activity"/>
    <property type="evidence" value="ECO:0007669"/>
    <property type="project" value="TreeGrafter"/>
</dbReference>
<dbReference type="CDD" id="cd00056">
    <property type="entry name" value="ENDO3c"/>
    <property type="match status" value="1"/>
</dbReference>
<evidence type="ECO:0000256" key="5">
    <source>
        <dbReference type="ARBA" id="ARBA00022023"/>
    </source>
</evidence>
<evidence type="ECO:0000256" key="6">
    <source>
        <dbReference type="ARBA" id="ARBA00022485"/>
    </source>
</evidence>
<dbReference type="GO" id="GO:0046872">
    <property type="term" value="F:metal ion binding"/>
    <property type="evidence" value="ECO:0007669"/>
    <property type="project" value="UniProtKB-KW"/>
</dbReference>
<dbReference type="InterPro" id="IPR003651">
    <property type="entry name" value="Endonuclease3_FeS-loop_motif"/>
</dbReference>
<dbReference type="PANTHER" id="PTHR42944">
    <property type="entry name" value="ADENINE DNA GLYCOSYLASE"/>
    <property type="match status" value="1"/>
</dbReference>